<organism evidence="1 2">
    <name type="scientific">Streptomyces afghaniensis 772</name>
    <dbReference type="NCBI Taxonomy" id="1283301"/>
    <lineage>
        <taxon>Bacteria</taxon>
        <taxon>Bacillati</taxon>
        <taxon>Actinomycetota</taxon>
        <taxon>Actinomycetes</taxon>
        <taxon>Kitasatosporales</taxon>
        <taxon>Streptomycetaceae</taxon>
        <taxon>Streptomyces</taxon>
    </lineage>
</organism>
<dbReference type="PATRIC" id="fig|1283301.3.peg.1298"/>
<reference evidence="1 2" key="1">
    <citation type="submission" date="2013-02" db="EMBL/GenBank/DDBJ databases">
        <title>Draft Genome Sequence of Streptomyces afghaniensis, Which Produces Compounds of the Julimycin B-Complex.</title>
        <authorList>
            <person name="Gruening B.A."/>
            <person name="Praeg A."/>
            <person name="Erxleben A."/>
            <person name="Guenther S."/>
            <person name="Fiedler H.-P."/>
            <person name="Goodfellow M."/>
            <person name="Mueller M."/>
        </authorList>
    </citation>
    <scope>NUCLEOTIDE SEQUENCE [LARGE SCALE GENOMIC DNA]</scope>
    <source>
        <strain evidence="1 2">772</strain>
    </source>
</reference>
<dbReference type="Proteomes" id="UP000015001">
    <property type="component" value="Unassembled WGS sequence"/>
</dbReference>
<dbReference type="AlphaFoldDB" id="S4MX89"/>
<sequence length="55" mass="5709">MLGALATVARPDAEDVAGAFEGEDLMAQFPGHVNAPFFTKIDRTGLPSSSTDSQA</sequence>
<comment type="caution">
    <text evidence="1">The sequence shown here is derived from an EMBL/GenBank/DDBJ whole genome shotgun (WGS) entry which is preliminary data.</text>
</comment>
<name>S4MX89_9ACTN</name>
<protein>
    <submittedName>
        <fullName evidence="1">Uncharacterized protein</fullName>
    </submittedName>
</protein>
<dbReference type="HOGENOM" id="CLU_3030276_0_0_11"/>
<proteinExistence type="predicted"/>
<dbReference type="EMBL" id="AOPY01001309">
    <property type="protein sequence ID" value="EPJ41626.1"/>
    <property type="molecule type" value="Genomic_DNA"/>
</dbReference>
<evidence type="ECO:0000313" key="2">
    <source>
        <dbReference type="Proteomes" id="UP000015001"/>
    </source>
</evidence>
<keyword evidence="2" id="KW-1185">Reference proteome</keyword>
<accession>S4MX89</accession>
<gene>
    <name evidence="1" type="ORF">STAFG_1319</name>
</gene>
<evidence type="ECO:0000313" key="1">
    <source>
        <dbReference type="EMBL" id="EPJ41626.1"/>
    </source>
</evidence>